<reference evidence="1 2" key="1">
    <citation type="submission" date="2015-09" db="EMBL/GenBank/DDBJ databases">
        <title>Identification and resolution of microdiversity through metagenomic sequencing of parallel consortia.</title>
        <authorList>
            <person name="Nelson W.C."/>
            <person name="Romine M.F."/>
            <person name="Lindemann S.R."/>
        </authorList>
    </citation>
    <scope>NUCLEOTIDE SEQUENCE [LARGE SCALE GENOMIC DNA]</scope>
    <source>
        <strain evidence="1">Ana</strain>
    </source>
</reference>
<dbReference type="EMBL" id="LJZR01000095">
    <property type="protein sequence ID" value="KPQ31568.1"/>
    <property type="molecule type" value="Genomic_DNA"/>
</dbReference>
<dbReference type="AlphaFoldDB" id="A0A0P7ZPK9"/>
<dbReference type="PATRIC" id="fig|1666911.3.peg.1963"/>
<accession>A0A0P7ZPK9</accession>
<sequence length="95" mass="10582">MTAEQLLIEAWRRLPAHRQQEVLDFTQFLAQYSRDRSGAAAVGEPVSEPELQSESSALGNKLQNIRDLIVASGMPLLTPEEVEQEVLERRGGHQG</sequence>
<organism evidence="1 2">
    <name type="scientific">Phormidesmis priestleyi Ana</name>
    <dbReference type="NCBI Taxonomy" id="1666911"/>
    <lineage>
        <taxon>Bacteria</taxon>
        <taxon>Bacillati</taxon>
        <taxon>Cyanobacteriota</taxon>
        <taxon>Cyanophyceae</taxon>
        <taxon>Leptolyngbyales</taxon>
        <taxon>Leptolyngbyaceae</taxon>
        <taxon>Phormidesmis</taxon>
    </lineage>
</organism>
<dbReference type="STRING" id="1666911.HLUCCA11_23435"/>
<proteinExistence type="predicted"/>
<dbReference type="Proteomes" id="UP000050465">
    <property type="component" value="Unassembled WGS sequence"/>
</dbReference>
<name>A0A0P7ZPK9_9CYAN</name>
<evidence type="ECO:0000313" key="2">
    <source>
        <dbReference type="Proteomes" id="UP000050465"/>
    </source>
</evidence>
<evidence type="ECO:0008006" key="3">
    <source>
        <dbReference type="Google" id="ProtNLM"/>
    </source>
</evidence>
<evidence type="ECO:0000313" key="1">
    <source>
        <dbReference type="EMBL" id="KPQ31568.1"/>
    </source>
</evidence>
<comment type="caution">
    <text evidence="1">The sequence shown here is derived from an EMBL/GenBank/DDBJ whole genome shotgun (WGS) entry which is preliminary data.</text>
</comment>
<gene>
    <name evidence="1" type="ORF">HLUCCA11_23435</name>
</gene>
<protein>
    <recommendedName>
        <fullName evidence="3">DUF2281 domain-containing protein</fullName>
    </recommendedName>
</protein>